<evidence type="ECO:0000259" key="7">
    <source>
        <dbReference type="PROSITE" id="PS50209"/>
    </source>
</evidence>
<dbReference type="PANTHER" id="PTHR46985:SF2">
    <property type="entry name" value="APOPTOSIS-ASSOCIATED SPECK-LIKE PROTEIN CONTAINING A CARD"/>
    <property type="match status" value="1"/>
</dbReference>
<keyword evidence="3" id="KW-0399">Innate immunity</keyword>
<proteinExistence type="predicted"/>
<evidence type="ECO:0000256" key="4">
    <source>
        <dbReference type="ARBA" id="ARBA00022859"/>
    </source>
</evidence>
<dbReference type="InterPro" id="IPR025307">
    <property type="entry name" value="FIIND_dom"/>
</dbReference>
<comment type="subcellular location">
    <subcellularLocation>
        <location evidence="1">Cytoplasm</location>
        <location evidence="1">Cytosol</location>
    </subcellularLocation>
</comment>
<dbReference type="Proteomes" id="UP001230051">
    <property type="component" value="Unassembled WGS sequence"/>
</dbReference>
<dbReference type="PROSITE" id="PS51830">
    <property type="entry name" value="FIIND"/>
    <property type="match status" value="1"/>
</dbReference>
<evidence type="ECO:0000256" key="5">
    <source>
        <dbReference type="ARBA" id="ARBA00023198"/>
    </source>
</evidence>
<protein>
    <recommendedName>
        <fullName evidence="11">CARD domain-containing protein</fullName>
    </recommendedName>
</protein>
<dbReference type="Pfam" id="PF00619">
    <property type="entry name" value="CARD"/>
    <property type="match status" value="1"/>
</dbReference>
<evidence type="ECO:0000256" key="2">
    <source>
        <dbReference type="ARBA" id="ARBA00022490"/>
    </source>
</evidence>
<evidence type="ECO:0000256" key="1">
    <source>
        <dbReference type="ARBA" id="ARBA00004514"/>
    </source>
</evidence>
<dbReference type="GO" id="GO:0006954">
    <property type="term" value="P:inflammatory response"/>
    <property type="evidence" value="ECO:0007669"/>
    <property type="project" value="UniProtKB-KW"/>
</dbReference>
<accession>A0AAD8CUX4</accession>
<dbReference type="InterPro" id="IPR011029">
    <property type="entry name" value="DEATH-like_dom_sf"/>
</dbReference>
<comment type="caution">
    <text evidence="9">The sequence shown here is derived from an EMBL/GenBank/DDBJ whole genome shotgun (WGS) entry which is preliminary data.</text>
</comment>
<feature type="region of interest" description="Disordered" evidence="6">
    <location>
        <begin position="16"/>
        <end position="53"/>
    </location>
</feature>
<feature type="domain" description="FIIND" evidence="8">
    <location>
        <begin position="51"/>
        <end position="354"/>
    </location>
</feature>
<keyword evidence="10" id="KW-1185">Reference proteome</keyword>
<keyword evidence="5" id="KW-0395">Inflammatory response</keyword>
<dbReference type="PANTHER" id="PTHR46985">
    <property type="entry name" value="NACHT, LRR AND PYD DOMAINS-CONTAINING PROTEIN 1"/>
    <property type="match status" value="1"/>
</dbReference>
<sequence length="439" mass="49870">MSASCETFPMFLLDGAIPKVSETDSEDDSDSDSNSDTDYEFPEPTTFPISATSFPGPRRVKGDRISNRIHQEGYTTTYRFSFEKEGRHQCEITNLIFNVALAPAEVEYHTEQWEKCPLDSSSLLPAGPLFDIKCLNGVLKHLSFPHSEYSPELAYNPSTTNPGSTETQPLPNPFRRAELELMVAPKKNDNIEVIKPIKVTKTHIKIKVKEMSLFGLLRRKKKSKIRALVLLFLSKLVTRKALDVHLLPSNIVLDEVKKKQENGTFLRMPAECVIMEGETYNISCDLEEARVQPKEHVYYRDYNQNFLPTFQIILNDDVIDLELQLFKSSDKNTAIWSRWVPIDVCRSSQPPVQRLMAMRKDFIEGVNVSVIGSLLDDLLQIRVLNDSEVEAVKQGETCTSAKARNLVDMVRKKGSEASKALLSKLEKRDPMFYKSLETV</sequence>
<dbReference type="InterPro" id="IPR051249">
    <property type="entry name" value="NLRP_Inflammasome"/>
</dbReference>
<keyword evidence="2" id="KW-0963">Cytoplasm</keyword>
<feature type="domain" description="CARD" evidence="7">
    <location>
        <begin position="347"/>
        <end position="439"/>
    </location>
</feature>
<evidence type="ECO:0000256" key="6">
    <source>
        <dbReference type="SAM" id="MobiDB-lite"/>
    </source>
</evidence>
<dbReference type="GO" id="GO:0042981">
    <property type="term" value="P:regulation of apoptotic process"/>
    <property type="evidence" value="ECO:0007669"/>
    <property type="project" value="InterPro"/>
</dbReference>
<dbReference type="SMART" id="SM00114">
    <property type="entry name" value="CARD"/>
    <property type="match status" value="1"/>
</dbReference>
<dbReference type="Gene3D" id="1.10.533.10">
    <property type="entry name" value="Death Domain, Fas"/>
    <property type="match status" value="1"/>
</dbReference>
<dbReference type="GO" id="GO:0005829">
    <property type="term" value="C:cytosol"/>
    <property type="evidence" value="ECO:0007669"/>
    <property type="project" value="UniProtKB-SubCell"/>
</dbReference>
<dbReference type="InterPro" id="IPR001315">
    <property type="entry name" value="CARD"/>
</dbReference>
<evidence type="ECO:0000256" key="3">
    <source>
        <dbReference type="ARBA" id="ARBA00022588"/>
    </source>
</evidence>
<dbReference type="SUPFAM" id="SSF47986">
    <property type="entry name" value="DEATH domain"/>
    <property type="match status" value="1"/>
</dbReference>
<feature type="compositionally biased region" description="Acidic residues" evidence="6">
    <location>
        <begin position="23"/>
        <end position="41"/>
    </location>
</feature>
<evidence type="ECO:0008006" key="11">
    <source>
        <dbReference type="Google" id="ProtNLM"/>
    </source>
</evidence>
<dbReference type="EMBL" id="JAGXEW010000026">
    <property type="protein sequence ID" value="KAK1157295.1"/>
    <property type="molecule type" value="Genomic_DNA"/>
</dbReference>
<dbReference type="AlphaFoldDB" id="A0AAD8CUX4"/>
<name>A0AAD8CUX4_ACIOX</name>
<dbReference type="Pfam" id="PF13553">
    <property type="entry name" value="FIIND"/>
    <property type="match status" value="1"/>
</dbReference>
<evidence type="ECO:0000313" key="9">
    <source>
        <dbReference type="EMBL" id="KAK1157295.1"/>
    </source>
</evidence>
<organism evidence="9 10">
    <name type="scientific">Acipenser oxyrinchus oxyrinchus</name>
    <dbReference type="NCBI Taxonomy" id="40147"/>
    <lineage>
        <taxon>Eukaryota</taxon>
        <taxon>Metazoa</taxon>
        <taxon>Chordata</taxon>
        <taxon>Craniata</taxon>
        <taxon>Vertebrata</taxon>
        <taxon>Euteleostomi</taxon>
        <taxon>Actinopterygii</taxon>
        <taxon>Chondrostei</taxon>
        <taxon>Acipenseriformes</taxon>
        <taxon>Acipenseridae</taxon>
        <taxon>Acipenser</taxon>
    </lineage>
</organism>
<evidence type="ECO:0000259" key="8">
    <source>
        <dbReference type="PROSITE" id="PS51830"/>
    </source>
</evidence>
<dbReference type="GO" id="GO:0045087">
    <property type="term" value="P:innate immune response"/>
    <property type="evidence" value="ECO:0007669"/>
    <property type="project" value="UniProtKB-KW"/>
</dbReference>
<evidence type="ECO:0000313" key="10">
    <source>
        <dbReference type="Proteomes" id="UP001230051"/>
    </source>
</evidence>
<dbReference type="PROSITE" id="PS50209">
    <property type="entry name" value="CARD"/>
    <property type="match status" value="1"/>
</dbReference>
<dbReference type="Pfam" id="PF23679">
    <property type="entry name" value="UPA-FIIND"/>
    <property type="match status" value="1"/>
</dbReference>
<keyword evidence="4" id="KW-0391">Immunity</keyword>
<gene>
    <name evidence="9" type="ORF">AOXY_G24920</name>
</gene>
<reference evidence="9" key="1">
    <citation type="submission" date="2022-02" db="EMBL/GenBank/DDBJ databases">
        <title>Atlantic sturgeon de novo genome assembly.</title>
        <authorList>
            <person name="Stock M."/>
            <person name="Klopp C."/>
            <person name="Guiguen Y."/>
            <person name="Cabau C."/>
            <person name="Parinello H."/>
            <person name="Santidrian Yebra-Pimentel E."/>
            <person name="Kuhl H."/>
            <person name="Dirks R.P."/>
            <person name="Guessner J."/>
            <person name="Wuertz S."/>
            <person name="Du K."/>
            <person name="Schartl M."/>
        </authorList>
    </citation>
    <scope>NUCLEOTIDE SEQUENCE</scope>
    <source>
        <strain evidence="9">STURGEONOMICS-FGT-2020</strain>
        <tissue evidence="9">Whole blood</tissue>
    </source>
</reference>